<dbReference type="RefSeq" id="WP_089357902.1">
    <property type="nucleotide sequence ID" value="NZ_FZPD01000005.1"/>
</dbReference>
<evidence type="ECO:0000313" key="2">
    <source>
        <dbReference type="EMBL" id="SNT29233.1"/>
    </source>
</evidence>
<dbReference type="SUPFAM" id="SSF54593">
    <property type="entry name" value="Glyoxalase/Bleomycin resistance protein/Dihydroxybiphenyl dioxygenase"/>
    <property type="match status" value="1"/>
</dbReference>
<dbReference type="PANTHER" id="PTHR33993:SF5">
    <property type="entry name" value="GLYOXALASE"/>
    <property type="match status" value="1"/>
</dbReference>
<protein>
    <recommendedName>
        <fullName evidence="1">VOC domain-containing protein</fullName>
    </recommendedName>
</protein>
<dbReference type="PANTHER" id="PTHR33993">
    <property type="entry name" value="GLYOXALASE-RELATED"/>
    <property type="match status" value="1"/>
</dbReference>
<evidence type="ECO:0000259" key="1">
    <source>
        <dbReference type="PROSITE" id="PS51819"/>
    </source>
</evidence>
<gene>
    <name evidence="2" type="ORF">SAMN05421640_3233</name>
</gene>
<dbReference type="InterPro" id="IPR029068">
    <property type="entry name" value="Glyas_Bleomycin-R_OHBP_Dase"/>
</dbReference>
<dbReference type="OrthoDB" id="9799428at2"/>
<reference evidence="2 3" key="1">
    <citation type="submission" date="2017-06" db="EMBL/GenBank/DDBJ databases">
        <authorList>
            <person name="Kim H.J."/>
            <person name="Triplett B.A."/>
        </authorList>
    </citation>
    <scope>NUCLEOTIDE SEQUENCE [LARGE SCALE GENOMIC DNA]</scope>
    <source>
        <strain evidence="2 3">DSM 19307</strain>
    </source>
</reference>
<organism evidence="2 3">
    <name type="scientific">Ekhidna lutea</name>
    <dbReference type="NCBI Taxonomy" id="447679"/>
    <lineage>
        <taxon>Bacteria</taxon>
        <taxon>Pseudomonadati</taxon>
        <taxon>Bacteroidota</taxon>
        <taxon>Cytophagia</taxon>
        <taxon>Cytophagales</taxon>
        <taxon>Reichenbachiellaceae</taxon>
        <taxon>Ekhidna</taxon>
    </lineage>
</organism>
<keyword evidence="3" id="KW-1185">Reference proteome</keyword>
<dbReference type="CDD" id="cd06587">
    <property type="entry name" value="VOC"/>
    <property type="match status" value="1"/>
</dbReference>
<proteinExistence type="predicted"/>
<sequence>MKKRVTGIGGVFFKTQDPEKMKDWYRNHLGIESDQYGGLFKWRDHEDKEKECTTAWGPFSKDTTYFQPSEKEYMFNYRVENLVELLEALKKEGVQIVGEIEEFEYGKFGWIMDPEGRKIELWEPIDAPFLT</sequence>
<dbReference type="PROSITE" id="PS51819">
    <property type="entry name" value="VOC"/>
    <property type="match status" value="1"/>
</dbReference>
<feature type="domain" description="VOC" evidence="1">
    <location>
        <begin position="7"/>
        <end position="124"/>
    </location>
</feature>
<dbReference type="Proteomes" id="UP000198393">
    <property type="component" value="Unassembled WGS sequence"/>
</dbReference>
<accession>A0A239LHB9</accession>
<dbReference type="EMBL" id="FZPD01000005">
    <property type="protein sequence ID" value="SNT29233.1"/>
    <property type="molecule type" value="Genomic_DNA"/>
</dbReference>
<dbReference type="AlphaFoldDB" id="A0A239LHB9"/>
<evidence type="ECO:0000313" key="3">
    <source>
        <dbReference type="Proteomes" id="UP000198393"/>
    </source>
</evidence>
<dbReference type="Gene3D" id="3.10.180.10">
    <property type="entry name" value="2,3-Dihydroxybiphenyl 1,2-Dioxygenase, domain 1"/>
    <property type="match status" value="1"/>
</dbReference>
<dbReference type="Pfam" id="PF00903">
    <property type="entry name" value="Glyoxalase"/>
    <property type="match status" value="1"/>
</dbReference>
<dbReference type="InterPro" id="IPR037523">
    <property type="entry name" value="VOC_core"/>
</dbReference>
<dbReference type="InterPro" id="IPR004360">
    <property type="entry name" value="Glyas_Fos-R_dOase_dom"/>
</dbReference>
<dbReference type="InterPro" id="IPR052164">
    <property type="entry name" value="Anthracycline_SecMetBiosynth"/>
</dbReference>
<name>A0A239LHB9_EKHLU</name>